<dbReference type="Proteomes" id="UP000046395">
    <property type="component" value="Unassembled WGS sequence"/>
</dbReference>
<sequence length="273" mass="30117">MAFATSNWLLRTGGRLRHWMTKSLSHDDVHDEVHDTTVIIDQHVEERYCMFTSSALYLAIGSFVKFLTELNGDVNLNTELYLLKDFGDQEKDVEEFEVPKVQGDLFESVACAIYHLPSNNASTATPIYCSLLCISWVYFNGQSLGRYVRCSLSSCTPAVTSDSTSVVQRNQFPTSLTDSRAVTFAQRDMRRSRDVGKSSLALPTSQKLLANYANVKGACVKSQEAIAAYWTPGDVASPDGLAEELAGLSTDWSADITVSADDGRGVNRLTELE</sequence>
<keyword evidence="1" id="KW-1185">Reference proteome</keyword>
<evidence type="ECO:0000313" key="1">
    <source>
        <dbReference type="Proteomes" id="UP000046395"/>
    </source>
</evidence>
<dbReference type="WBParaSite" id="TMUE_1000005103.1">
    <property type="protein sequence ID" value="TMUE_1000005103.1"/>
    <property type="gene ID" value="WBGene00290446"/>
</dbReference>
<protein>
    <submittedName>
        <fullName evidence="2">Uncharacterized protein</fullName>
    </submittedName>
</protein>
<reference evidence="2" key="1">
    <citation type="submission" date="2019-12" db="UniProtKB">
        <authorList>
            <consortium name="WormBaseParasite"/>
        </authorList>
    </citation>
    <scope>IDENTIFICATION</scope>
</reference>
<accession>A0A5S6QD05</accession>
<dbReference type="STRING" id="70415.A0A5S6QD05"/>
<evidence type="ECO:0000313" key="2">
    <source>
        <dbReference type="WBParaSite" id="TMUE_1000005103.1"/>
    </source>
</evidence>
<dbReference type="AlphaFoldDB" id="A0A5S6QD05"/>
<name>A0A5S6QD05_TRIMR</name>
<proteinExistence type="predicted"/>
<organism evidence="1 2">
    <name type="scientific">Trichuris muris</name>
    <name type="common">Mouse whipworm</name>
    <dbReference type="NCBI Taxonomy" id="70415"/>
    <lineage>
        <taxon>Eukaryota</taxon>
        <taxon>Metazoa</taxon>
        <taxon>Ecdysozoa</taxon>
        <taxon>Nematoda</taxon>
        <taxon>Enoplea</taxon>
        <taxon>Dorylaimia</taxon>
        <taxon>Trichinellida</taxon>
        <taxon>Trichuridae</taxon>
        <taxon>Trichuris</taxon>
    </lineage>
</organism>